<name>A0A1G6GDT7_9ACTN</name>
<dbReference type="AlphaFoldDB" id="A0A1G6GDT7"/>
<evidence type="ECO:0000256" key="1">
    <source>
        <dbReference type="SAM" id="Phobius"/>
    </source>
</evidence>
<proteinExistence type="predicted"/>
<dbReference type="OrthoDB" id="3216131at2"/>
<organism evidence="2 3">
    <name type="scientific">Raineyella antarctica</name>
    <dbReference type="NCBI Taxonomy" id="1577474"/>
    <lineage>
        <taxon>Bacteria</taxon>
        <taxon>Bacillati</taxon>
        <taxon>Actinomycetota</taxon>
        <taxon>Actinomycetes</taxon>
        <taxon>Propionibacteriales</taxon>
        <taxon>Propionibacteriaceae</taxon>
        <taxon>Raineyella</taxon>
    </lineage>
</organism>
<dbReference type="EMBL" id="FMYF01000001">
    <property type="protein sequence ID" value="SDB80168.1"/>
    <property type="molecule type" value="Genomic_DNA"/>
</dbReference>
<feature type="transmembrane region" description="Helical" evidence="1">
    <location>
        <begin position="6"/>
        <end position="28"/>
    </location>
</feature>
<dbReference type="Proteomes" id="UP000199086">
    <property type="component" value="Unassembled WGS sequence"/>
</dbReference>
<evidence type="ECO:0000313" key="2">
    <source>
        <dbReference type="EMBL" id="SDB80168.1"/>
    </source>
</evidence>
<reference evidence="2 3" key="1">
    <citation type="submission" date="2016-06" db="EMBL/GenBank/DDBJ databases">
        <authorList>
            <person name="Olsen C.W."/>
            <person name="Carey S."/>
            <person name="Hinshaw L."/>
            <person name="Karasin A.I."/>
        </authorList>
    </citation>
    <scope>NUCLEOTIDE SEQUENCE [LARGE SCALE GENOMIC DNA]</scope>
    <source>
        <strain evidence="2 3">LZ-22</strain>
    </source>
</reference>
<keyword evidence="1" id="KW-0812">Transmembrane</keyword>
<sequence>MATIGLVIYSVLWLFMALLFVRMILSWVEVLSPRWKPKGLVLIVAETVYTITDPPLRWLGRFIRPVRMGNIGFDVSYIVLVFAVWILMRLTASFLIVA</sequence>
<keyword evidence="1" id="KW-1133">Transmembrane helix</keyword>
<accession>A0A1G6GDT7</accession>
<dbReference type="STRING" id="1577474.GA0111570_101443"/>
<keyword evidence="3" id="KW-1185">Reference proteome</keyword>
<protein>
    <submittedName>
        <fullName evidence="2">YggT family protein</fullName>
    </submittedName>
</protein>
<dbReference type="Pfam" id="PF02325">
    <property type="entry name" value="CCB3_YggT"/>
    <property type="match status" value="1"/>
</dbReference>
<dbReference type="GO" id="GO:0016020">
    <property type="term" value="C:membrane"/>
    <property type="evidence" value="ECO:0007669"/>
    <property type="project" value="InterPro"/>
</dbReference>
<gene>
    <name evidence="2" type="ORF">GA0111570_101443</name>
</gene>
<dbReference type="InterPro" id="IPR003425">
    <property type="entry name" value="CCB3/YggT"/>
</dbReference>
<keyword evidence="1" id="KW-0472">Membrane</keyword>
<feature type="transmembrane region" description="Helical" evidence="1">
    <location>
        <begin position="71"/>
        <end position="97"/>
    </location>
</feature>
<evidence type="ECO:0000313" key="3">
    <source>
        <dbReference type="Proteomes" id="UP000199086"/>
    </source>
</evidence>
<dbReference type="RefSeq" id="WP_092605866.1">
    <property type="nucleotide sequence ID" value="NZ_FMYF01000001.1"/>
</dbReference>